<evidence type="ECO:0000256" key="1">
    <source>
        <dbReference type="SAM" id="MobiDB-lite"/>
    </source>
</evidence>
<reference evidence="2" key="2">
    <citation type="submission" date="2020-11" db="EMBL/GenBank/DDBJ databases">
        <authorList>
            <person name="McCartney M.A."/>
            <person name="Auch B."/>
            <person name="Kono T."/>
            <person name="Mallez S."/>
            <person name="Becker A."/>
            <person name="Gohl D.M."/>
            <person name="Silverstein K.A.T."/>
            <person name="Koren S."/>
            <person name="Bechman K.B."/>
            <person name="Herman A."/>
            <person name="Abrahante J.E."/>
            <person name="Garbe J."/>
        </authorList>
    </citation>
    <scope>NUCLEOTIDE SEQUENCE</scope>
    <source>
        <strain evidence="2">Duluth1</strain>
        <tissue evidence="2">Whole animal</tissue>
    </source>
</reference>
<evidence type="ECO:0000313" key="3">
    <source>
        <dbReference type="Proteomes" id="UP000828390"/>
    </source>
</evidence>
<evidence type="ECO:0000313" key="2">
    <source>
        <dbReference type="EMBL" id="KAH3823303.1"/>
    </source>
</evidence>
<dbReference type="AlphaFoldDB" id="A0A9D4GWW0"/>
<name>A0A9D4GWW0_DREPO</name>
<sequence length="61" mass="6937">MRNQRNALLKVSEYMGKISSRSERSCYQQRRLESLLSTTTSGRRPLLPQQTDHTVAIGNTA</sequence>
<accession>A0A9D4GWW0</accession>
<protein>
    <submittedName>
        <fullName evidence="2">Uncharacterized protein</fullName>
    </submittedName>
</protein>
<dbReference type="Proteomes" id="UP000828390">
    <property type="component" value="Unassembled WGS sequence"/>
</dbReference>
<proteinExistence type="predicted"/>
<reference evidence="2" key="1">
    <citation type="journal article" date="2019" name="bioRxiv">
        <title>The Genome of the Zebra Mussel, Dreissena polymorpha: A Resource for Invasive Species Research.</title>
        <authorList>
            <person name="McCartney M.A."/>
            <person name="Auch B."/>
            <person name="Kono T."/>
            <person name="Mallez S."/>
            <person name="Zhang Y."/>
            <person name="Obille A."/>
            <person name="Becker A."/>
            <person name="Abrahante J.E."/>
            <person name="Garbe J."/>
            <person name="Badalamenti J.P."/>
            <person name="Herman A."/>
            <person name="Mangelson H."/>
            <person name="Liachko I."/>
            <person name="Sullivan S."/>
            <person name="Sone E.D."/>
            <person name="Koren S."/>
            <person name="Silverstein K.A.T."/>
            <person name="Beckman K.B."/>
            <person name="Gohl D.M."/>
        </authorList>
    </citation>
    <scope>NUCLEOTIDE SEQUENCE</scope>
    <source>
        <strain evidence="2">Duluth1</strain>
        <tissue evidence="2">Whole animal</tissue>
    </source>
</reference>
<gene>
    <name evidence="2" type="ORF">DPMN_125102</name>
</gene>
<dbReference type="EMBL" id="JAIWYP010000005">
    <property type="protein sequence ID" value="KAH3823303.1"/>
    <property type="molecule type" value="Genomic_DNA"/>
</dbReference>
<comment type="caution">
    <text evidence="2">The sequence shown here is derived from an EMBL/GenBank/DDBJ whole genome shotgun (WGS) entry which is preliminary data.</text>
</comment>
<keyword evidence="3" id="KW-1185">Reference proteome</keyword>
<feature type="region of interest" description="Disordered" evidence="1">
    <location>
        <begin position="39"/>
        <end position="61"/>
    </location>
</feature>
<organism evidence="2 3">
    <name type="scientific">Dreissena polymorpha</name>
    <name type="common">Zebra mussel</name>
    <name type="synonym">Mytilus polymorpha</name>
    <dbReference type="NCBI Taxonomy" id="45954"/>
    <lineage>
        <taxon>Eukaryota</taxon>
        <taxon>Metazoa</taxon>
        <taxon>Spiralia</taxon>
        <taxon>Lophotrochozoa</taxon>
        <taxon>Mollusca</taxon>
        <taxon>Bivalvia</taxon>
        <taxon>Autobranchia</taxon>
        <taxon>Heteroconchia</taxon>
        <taxon>Euheterodonta</taxon>
        <taxon>Imparidentia</taxon>
        <taxon>Neoheterodontei</taxon>
        <taxon>Myida</taxon>
        <taxon>Dreissenoidea</taxon>
        <taxon>Dreissenidae</taxon>
        <taxon>Dreissena</taxon>
    </lineage>
</organism>